<dbReference type="EMBL" id="JAUEPU010000023">
    <property type="protein sequence ID" value="KAK0493674.1"/>
    <property type="molecule type" value="Genomic_DNA"/>
</dbReference>
<comment type="caution">
    <text evidence="2">The sequence shown here is derived from an EMBL/GenBank/DDBJ whole genome shotgun (WGS) entry which is preliminary data.</text>
</comment>
<evidence type="ECO:0000313" key="2">
    <source>
        <dbReference type="EMBL" id="KAK0493674.1"/>
    </source>
</evidence>
<keyword evidence="1" id="KW-1133">Transmembrane helix</keyword>
<name>A0AA39Q0T1_9AGAR</name>
<accession>A0AA39Q0T1</accession>
<feature type="transmembrane region" description="Helical" evidence="1">
    <location>
        <begin position="254"/>
        <end position="282"/>
    </location>
</feature>
<evidence type="ECO:0000256" key="1">
    <source>
        <dbReference type="SAM" id="Phobius"/>
    </source>
</evidence>
<proteinExistence type="predicted"/>
<dbReference type="Proteomes" id="UP001175228">
    <property type="component" value="Unassembled WGS sequence"/>
</dbReference>
<dbReference type="AlphaFoldDB" id="A0AA39Q0T1"/>
<evidence type="ECO:0000313" key="3">
    <source>
        <dbReference type="Proteomes" id="UP001175228"/>
    </source>
</evidence>
<feature type="transmembrane region" description="Helical" evidence="1">
    <location>
        <begin position="12"/>
        <end position="36"/>
    </location>
</feature>
<sequence>MSSEQKESHRSMSKVCCCFMTSLLLVIIVPTLYITLMLRLLAGTTPHDTTLQPGPTGKDRIISLHATLVSTNIRQSTMVVEWSIMRDTCDYSCPEVNIFFDMNLSPSGDRRDNGYPSNNRPTEPIFIWNATGTTSSNNSGYDVLRNAPRFSTDFIIYPVCEDFQKGLFIRHGTRAYYPFDWYWSGVTAFAQDTLTNKSVALAVQSSAFRFVGTSLSNLEITTGVQEADPTHLEDAGIGEEIISAYVILKRSTLVIGYCLVITITFWLITLMICLITVTTVVFGYRQRNEIAVVPIGILFAFTQLRSTMPGAHEGFGDVLGAPRFILVANNGLTLHHRFNWAIAMPCPSIDLRKRMA</sequence>
<gene>
    <name evidence="2" type="ORF">EDD18DRAFT_1464613</name>
</gene>
<protein>
    <submittedName>
        <fullName evidence="2">Uncharacterized protein</fullName>
    </submittedName>
</protein>
<keyword evidence="3" id="KW-1185">Reference proteome</keyword>
<organism evidence="2 3">
    <name type="scientific">Armillaria luteobubalina</name>
    <dbReference type="NCBI Taxonomy" id="153913"/>
    <lineage>
        <taxon>Eukaryota</taxon>
        <taxon>Fungi</taxon>
        <taxon>Dikarya</taxon>
        <taxon>Basidiomycota</taxon>
        <taxon>Agaricomycotina</taxon>
        <taxon>Agaricomycetes</taxon>
        <taxon>Agaricomycetidae</taxon>
        <taxon>Agaricales</taxon>
        <taxon>Marasmiineae</taxon>
        <taxon>Physalacriaceae</taxon>
        <taxon>Armillaria</taxon>
    </lineage>
</organism>
<keyword evidence="1" id="KW-0812">Transmembrane</keyword>
<keyword evidence="1" id="KW-0472">Membrane</keyword>
<reference evidence="2" key="1">
    <citation type="submission" date="2023-06" db="EMBL/GenBank/DDBJ databases">
        <authorList>
            <consortium name="Lawrence Berkeley National Laboratory"/>
            <person name="Ahrendt S."/>
            <person name="Sahu N."/>
            <person name="Indic B."/>
            <person name="Wong-Bajracharya J."/>
            <person name="Merenyi Z."/>
            <person name="Ke H.-M."/>
            <person name="Monk M."/>
            <person name="Kocsube S."/>
            <person name="Drula E."/>
            <person name="Lipzen A."/>
            <person name="Balint B."/>
            <person name="Henrissat B."/>
            <person name="Andreopoulos B."/>
            <person name="Martin F.M."/>
            <person name="Harder C.B."/>
            <person name="Rigling D."/>
            <person name="Ford K.L."/>
            <person name="Foster G.D."/>
            <person name="Pangilinan J."/>
            <person name="Papanicolaou A."/>
            <person name="Barry K."/>
            <person name="LaButti K."/>
            <person name="Viragh M."/>
            <person name="Koriabine M."/>
            <person name="Yan M."/>
            <person name="Riley R."/>
            <person name="Champramary S."/>
            <person name="Plett K.L."/>
            <person name="Tsai I.J."/>
            <person name="Slot J."/>
            <person name="Sipos G."/>
            <person name="Plett J."/>
            <person name="Nagy L.G."/>
            <person name="Grigoriev I.V."/>
        </authorList>
    </citation>
    <scope>NUCLEOTIDE SEQUENCE</scope>
    <source>
        <strain evidence="2">HWK02</strain>
    </source>
</reference>